<comment type="similarity">
    <text evidence="1">Belongs to the paxM FAD-dependent monooxygenase family.</text>
</comment>
<organism evidence="6 7">
    <name type="scientific">Botryotinia fuckeliana (strain B05.10)</name>
    <name type="common">Noble rot fungus</name>
    <name type="synonym">Botrytis cinerea</name>
    <dbReference type="NCBI Taxonomy" id="332648"/>
    <lineage>
        <taxon>Eukaryota</taxon>
        <taxon>Fungi</taxon>
        <taxon>Dikarya</taxon>
        <taxon>Ascomycota</taxon>
        <taxon>Pezizomycotina</taxon>
        <taxon>Leotiomycetes</taxon>
        <taxon>Helotiales</taxon>
        <taxon>Sclerotiniaceae</taxon>
        <taxon>Botrytis</taxon>
    </lineage>
</organism>
<dbReference type="KEGG" id="bfu:BCIN_01g05980"/>
<evidence type="ECO:0000256" key="2">
    <source>
        <dbReference type="ARBA" id="ARBA00022630"/>
    </source>
</evidence>
<accession>A0A384J621</accession>
<dbReference type="GO" id="GO:0004497">
    <property type="term" value="F:monooxygenase activity"/>
    <property type="evidence" value="ECO:0007669"/>
    <property type="project" value="InterPro"/>
</dbReference>
<sequence length="438" mass="48893">MTEAQRPFKVLIAGGSVAGLSLANALERAGIDFEVFEKREVAPQLGQSILLLPCTLMVHEQLGIDKPTHEVGIPIGVREHWDHEGNLFCSSDELIRLQEVQKRPVYFIDRRIYLQNLYNGLNESSKSKIHEHEGLESFTEHENGVTLRTDKGNVIEGSIIVGADGVHSHVRQQTAKLLKMIDPKCSEIMAAGFDNRFRILTCTSRNYFIDDPKKQFLKNGVIANSYFSEHGVGGIAVAGMDGKIFWAIYIANDKQMPYPSPRYGQADMDEAIKKWGHLRPTPAFSFNDLWENLVGSTMVPMEEGVLATKWHSGGRTVLVGDAVHKAASNLGLGGNLCVDDVCCLVNGLHSLLESNKTPSTAEIVKVFENYERAERPRANFVCKASGVYAGFETMSKWYSKLFRFIFPWIPSTIKMRIFSRFDSSAPILDFLPVPTPRA</sequence>
<dbReference type="PANTHER" id="PTHR47356">
    <property type="entry name" value="FAD-DEPENDENT MONOOXYGENASE ASQG-RELATED"/>
    <property type="match status" value="1"/>
</dbReference>
<gene>
    <name evidence="6" type="ORF">BCIN_01g05980</name>
</gene>
<reference evidence="6 7" key="1">
    <citation type="journal article" date="2011" name="PLoS Genet.">
        <title>Genomic analysis of the necrotrophic fungal pathogens Sclerotinia sclerotiorum and Botrytis cinerea.</title>
        <authorList>
            <person name="Amselem J."/>
            <person name="Cuomo C.A."/>
            <person name="van Kan J.A."/>
            <person name="Viaud M."/>
            <person name="Benito E.P."/>
            <person name="Couloux A."/>
            <person name="Coutinho P.M."/>
            <person name="de Vries R.P."/>
            <person name="Dyer P.S."/>
            <person name="Fillinger S."/>
            <person name="Fournier E."/>
            <person name="Gout L."/>
            <person name="Hahn M."/>
            <person name="Kohn L."/>
            <person name="Lapalu N."/>
            <person name="Plummer K.M."/>
            <person name="Pradier J.M."/>
            <person name="Quevillon E."/>
            <person name="Sharon A."/>
            <person name="Simon A."/>
            <person name="ten Have A."/>
            <person name="Tudzynski B."/>
            <person name="Tudzynski P."/>
            <person name="Wincker P."/>
            <person name="Andrew M."/>
            <person name="Anthouard V."/>
            <person name="Beever R.E."/>
            <person name="Beffa R."/>
            <person name="Benoit I."/>
            <person name="Bouzid O."/>
            <person name="Brault B."/>
            <person name="Chen Z."/>
            <person name="Choquer M."/>
            <person name="Collemare J."/>
            <person name="Cotton P."/>
            <person name="Danchin E.G."/>
            <person name="Da Silva C."/>
            <person name="Gautier A."/>
            <person name="Giraud C."/>
            <person name="Giraud T."/>
            <person name="Gonzalez C."/>
            <person name="Grossetete S."/>
            <person name="Guldener U."/>
            <person name="Henrissat B."/>
            <person name="Howlett B.J."/>
            <person name="Kodira C."/>
            <person name="Kretschmer M."/>
            <person name="Lappartient A."/>
            <person name="Leroch M."/>
            <person name="Levis C."/>
            <person name="Mauceli E."/>
            <person name="Neuveglise C."/>
            <person name="Oeser B."/>
            <person name="Pearson M."/>
            <person name="Poulain J."/>
            <person name="Poussereau N."/>
            <person name="Quesneville H."/>
            <person name="Rascle C."/>
            <person name="Schumacher J."/>
            <person name="Segurens B."/>
            <person name="Sexton A."/>
            <person name="Silva E."/>
            <person name="Sirven C."/>
            <person name="Soanes D.M."/>
            <person name="Talbot N.J."/>
            <person name="Templeton M."/>
            <person name="Yandava C."/>
            <person name="Yarden O."/>
            <person name="Zeng Q."/>
            <person name="Rollins J.A."/>
            <person name="Lebrun M.H."/>
            <person name="Dickman M."/>
        </authorList>
    </citation>
    <scope>NUCLEOTIDE SEQUENCE [LARGE SCALE GENOMIC DNA]</scope>
    <source>
        <strain evidence="6 7">B05.10</strain>
    </source>
</reference>
<keyword evidence="7" id="KW-1185">Reference proteome</keyword>
<feature type="domain" description="FAD-binding" evidence="5">
    <location>
        <begin position="9"/>
        <end position="353"/>
    </location>
</feature>
<keyword evidence="2" id="KW-0285">Flavoprotein</keyword>
<dbReference type="GeneID" id="5441975"/>
<dbReference type="GO" id="GO:0071949">
    <property type="term" value="F:FAD binding"/>
    <property type="evidence" value="ECO:0007669"/>
    <property type="project" value="InterPro"/>
</dbReference>
<dbReference type="Pfam" id="PF01494">
    <property type="entry name" value="FAD_binding_3"/>
    <property type="match status" value="1"/>
</dbReference>
<reference evidence="6 7" key="3">
    <citation type="journal article" date="2017" name="Mol. Plant Pathol.">
        <title>A gapless genome sequence of the fungus Botrytis cinerea.</title>
        <authorList>
            <person name="Van Kan J.A."/>
            <person name="Stassen J.H."/>
            <person name="Mosbach A."/>
            <person name="Van Der Lee T.A."/>
            <person name="Faino L."/>
            <person name="Farmer A.D."/>
            <person name="Papasotiriou D.G."/>
            <person name="Zhou S."/>
            <person name="Seidl M.F."/>
            <person name="Cottam E."/>
            <person name="Edel D."/>
            <person name="Hahn M."/>
            <person name="Schwartz D.C."/>
            <person name="Dietrich R.A."/>
            <person name="Widdison S."/>
            <person name="Scalliet G."/>
        </authorList>
    </citation>
    <scope>NUCLEOTIDE SEQUENCE [LARGE SCALE GENOMIC DNA]</scope>
    <source>
        <strain evidence="6 7">B05.10</strain>
    </source>
</reference>
<dbReference type="Gene3D" id="3.50.50.60">
    <property type="entry name" value="FAD/NAD(P)-binding domain"/>
    <property type="match status" value="1"/>
</dbReference>
<reference evidence="6 7" key="2">
    <citation type="journal article" date="2012" name="Eukaryot. Cell">
        <title>Genome update of Botrytis cinerea strains B05.10 and T4.</title>
        <authorList>
            <person name="Staats M."/>
            <person name="van Kan J.A."/>
        </authorList>
    </citation>
    <scope>NUCLEOTIDE SEQUENCE [LARGE SCALE GENOMIC DNA]</scope>
    <source>
        <strain evidence="6 7">B05.10</strain>
    </source>
</reference>
<evidence type="ECO:0000256" key="3">
    <source>
        <dbReference type="ARBA" id="ARBA00022827"/>
    </source>
</evidence>
<dbReference type="Proteomes" id="UP000001798">
    <property type="component" value="Chromosome 1"/>
</dbReference>
<evidence type="ECO:0000256" key="1">
    <source>
        <dbReference type="ARBA" id="ARBA00007992"/>
    </source>
</evidence>
<dbReference type="InterPro" id="IPR036188">
    <property type="entry name" value="FAD/NAD-bd_sf"/>
</dbReference>
<evidence type="ECO:0000259" key="5">
    <source>
        <dbReference type="Pfam" id="PF01494"/>
    </source>
</evidence>
<dbReference type="PRINTS" id="PR00420">
    <property type="entry name" value="RNGMNOXGNASE"/>
</dbReference>
<protein>
    <recommendedName>
        <fullName evidence="5">FAD-binding domain-containing protein</fullName>
    </recommendedName>
</protein>
<dbReference type="VEuPathDB" id="FungiDB:Bcin01g05980"/>
<dbReference type="AlphaFoldDB" id="A0A384J621"/>
<dbReference type="SUPFAM" id="SSF51905">
    <property type="entry name" value="FAD/NAD(P)-binding domain"/>
    <property type="match status" value="1"/>
</dbReference>
<evidence type="ECO:0000313" key="6">
    <source>
        <dbReference type="EMBL" id="ATZ45901.1"/>
    </source>
</evidence>
<keyword evidence="3" id="KW-0274">FAD</keyword>
<evidence type="ECO:0000313" key="7">
    <source>
        <dbReference type="Proteomes" id="UP000001798"/>
    </source>
</evidence>
<dbReference type="OrthoDB" id="2431938at2759"/>
<dbReference type="InterPro" id="IPR050562">
    <property type="entry name" value="FAD_mOase_fung"/>
</dbReference>
<dbReference type="PANTHER" id="PTHR47356:SF2">
    <property type="entry name" value="FAD-BINDING DOMAIN-CONTAINING PROTEIN-RELATED"/>
    <property type="match status" value="1"/>
</dbReference>
<keyword evidence="4" id="KW-0560">Oxidoreductase</keyword>
<dbReference type="EMBL" id="CP009805">
    <property type="protein sequence ID" value="ATZ45901.1"/>
    <property type="molecule type" value="Genomic_DNA"/>
</dbReference>
<dbReference type="RefSeq" id="XP_001561327.2">
    <property type="nucleotide sequence ID" value="XM_001561277.2"/>
</dbReference>
<evidence type="ECO:0000256" key="4">
    <source>
        <dbReference type="ARBA" id="ARBA00023002"/>
    </source>
</evidence>
<name>A0A384J621_BOTFB</name>
<proteinExistence type="inferred from homology"/>
<dbReference type="InterPro" id="IPR002938">
    <property type="entry name" value="FAD-bd"/>
</dbReference>